<feature type="signal peptide" evidence="1">
    <location>
        <begin position="1"/>
        <end position="34"/>
    </location>
</feature>
<name>A0ABU1AE40_9BACT</name>
<evidence type="ECO:0000313" key="3">
    <source>
        <dbReference type="Proteomes" id="UP001243717"/>
    </source>
</evidence>
<sequence>MINKRKSYTKSLRALVALSLLTVLHLTFPSITKGADSPGKLIFEDNFTNVPATRHSNLSGWVNARQSGILAPIDTETNHQSANSWRTMINANGNPGLGLYVGSNRSGEVKYESIVTYNYDWSQYSSGKISFELILGNISPETEVIISFGNEWSERNDLSAGYNFILTGASTKVKFSSNIYSSEANLPKNIADGSRIKIELTNQRNINIWVDDQRVMNNQPAQIDENFIQIAARSPALDRKLRRASIRTFTVRIAD</sequence>
<protein>
    <recommendedName>
        <fullName evidence="4">3-keto-disaccharide hydrolase domain-containing protein</fullName>
    </recommendedName>
</protein>
<reference evidence="2 3" key="1">
    <citation type="submission" date="2023-04" db="EMBL/GenBank/DDBJ databases">
        <title>A novel bacteria isolated from coastal sediment.</title>
        <authorList>
            <person name="Liu X.-J."/>
            <person name="Du Z.-J."/>
        </authorList>
    </citation>
    <scope>NUCLEOTIDE SEQUENCE [LARGE SCALE GENOMIC DNA]</scope>
    <source>
        <strain evidence="2 3">SDUM461004</strain>
    </source>
</reference>
<feature type="chain" id="PRO_5047454142" description="3-keto-disaccharide hydrolase domain-containing protein" evidence="1">
    <location>
        <begin position="35"/>
        <end position="255"/>
    </location>
</feature>
<evidence type="ECO:0000256" key="1">
    <source>
        <dbReference type="SAM" id="SignalP"/>
    </source>
</evidence>
<evidence type="ECO:0008006" key="4">
    <source>
        <dbReference type="Google" id="ProtNLM"/>
    </source>
</evidence>
<gene>
    <name evidence="2" type="ORF">QEH59_01245</name>
</gene>
<keyword evidence="3" id="KW-1185">Reference proteome</keyword>
<dbReference type="EMBL" id="JARXIC010000002">
    <property type="protein sequence ID" value="MDQ8193031.1"/>
    <property type="molecule type" value="Genomic_DNA"/>
</dbReference>
<keyword evidence="1" id="KW-0732">Signal</keyword>
<dbReference type="RefSeq" id="WP_308983540.1">
    <property type="nucleotide sequence ID" value="NZ_JARXIC010000002.1"/>
</dbReference>
<dbReference type="Proteomes" id="UP001243717">
    <property type="component" value="Unassembled WGS sequence"/>
</dbReference>
<comment type="caution">
    <text evidence="2">The sequence shown here is derived from an EMBL/GenBank/DDBJ whole genome shotgun (WGS) entry which is preliminary data.</text>
</comment>
<organism evidence="2 3">
    <name type="scientific">Thalassobacterium sedimentorum</name>
    <dbReference type="NCBI Taxonomy" id="3041258"/>
    <lineage>
        <taxon>Bacteria</taxon>
        <taxon>Pseudomonadati</taxon>
        <taxon>Verrucomicrobiota</taxon>
        <taxon>Opitutia</taxon>
        <taxon>Puniceicoccales</taxon>
        <taxon>Coraliomargaritaceae</taxon>
        <taxon>Thalassobacterium</taxon>
    </lineage>
</organism>
<evidence type="ECO:0000313" key="2">
    <source>
        <dbReference type="EMBL" id="MDQ8193031.1"/>
    </source>
</evidence>
<accession>A0ABU1AE40</accession>
<proteinExistence type="predicted"/>